<dbReference type="AlphaFoldDB" id="A0A4R5PLN1"/>
<evidence type="ECO:0000256" key="2">
    <source>
        <dbReference type="HAMAP-Rule" id="MF_00634"/>
    </source>
</evidence>
<gene>
    <name evidence="3" type="ORF">E2A64_00925</name>
</gene>
<dbReference type="Pfam" id="PF02594">
    <property type="entry name" value="DUF167"/>
    <property type="match status" value="1"/>
</dbReference>
<dbReference type="NCBIfam" id="TIGR00251">
    <property type="entry name" value="DUF167 family protein"/>
    <property type="match status" value="1"/>
</dbReference>
<dbReference type="OrthoDB" id="9801972at2"/>
<sequence>MTRLEGRIRFEVRLTPNAGRDEVSGLGEDADGKPHLKIRVTAIPEKGKANKALIALLSKSLRVPKGAIAIVSGETNRVKTLEIEGQPAEIETALNELVAG</sequence>
<evidence type="ECO:0000313" key="4">
    <source>
        <dbReference type="Proteomes" id="UP000295131"/>
    </source>
</evidence>
<accession>A0A4R5PLN1</accession>
<dbReference type="SMART" id="SM01152">
    <property type="entry name" value="DUF167"/>
    <property type="match status" value="1"/>
</dbReference>
<dbReference type="RefSeq" id="WP_133282575.1">
    <property type="nucleotide sequence ID" value="NZ_SMSI01000001.1"/>
</dbReference>
<keyword evidence="4" id="KW-1185">Reference proteome</keyword>
<dbReference type="HAMAP" id="MF_00634">
    <property type="entry name" value="UPF0235"/>
    <property type="match status" value="1"/>
</dbReference>
<dbReference type="InterPro" id="IPR036591">
    <property type="entry name" value="YggU-like_sf"/>
</dbReference>
<dbReference type="PANTHER" id="PTHR13420">
    <property type="entry name" value="UPF0235 PROTEIN C15ORF40"/>
    <property type="match status" value="1"/>
</dbReference>
<organism evidence="3 4">
    <name type="scientific">Pseudohoeflea suaedae</name>
    <dbReference type="NCBI Taxonomy" id="877384"/>
    <lineage>
        <taxon>Bacteria</taxon>
        <taxon>Pseudomonadati</taxon>
        <taxon>Pseudomonadota</taxon>
        <taxon>Alphaproteobacteria</taxon>
        <taxon>Hyphomicrobiales</taxon>
        <taxon>Rhizobiaceae</taxon>
        <taxon>Pseudohoeflea</taxon>
    </lineage>
</organism>
<dbReference type="EMBL" id="SMSI01000001">
    <property type="protein sequence ID" value="TDH37738.1"/>
    <property type="molecule type" value="Genomic_DNA"/>
</dbReference>
<protein>
    <recommendedName>
        <fullName evidence="2">UPF0235 protein E2A64_00925</fullName>
    </recommendedName>
</protein>
<proteinExistence type="inferred from homology"/>
<name>A0A4R5PLN1_9HYPH</name>
<comment type="similarity">
    <text evidence="1 2">Belongs to the UPF0235 family.</text>
</comment>
<reference evidence="3 4" key="1">
    <citation type="journal article" date="2013" name="Int. J. Syst. Evol. Microbiol.">
        <title>Hoeflea suaedae sp. nov., an endophytic bacterium isolated from the root of the halophyte Suaeda maritima.</title>
        <authorList>
            <person name="Chung E.J."/>
            <person name="Park J.A."/>
            <person name="Pramanik P."/>
            <person name="Bibi F."/>
            <person name="Jeon C.O."/>
            <person name="Chung Y.R."/>
        </authorList>
    </citation>
    <scope>NUCLEOTIDE SEQUENCE [LARGE SCALE GENOMIC DNA]</scope>
    <source>
        <strain evidence="3 4">YC6898</strain>
    </source>
</reference>
<dbReference type="PANTHER" id="PTHR13420:SF7">
    <property type="entry name" value="UPF0235 PROTEIN C15ORF40"/>
    <property type="match status" value="1"/>
</dbReference>
<dbReference type="SUPFAM" id="SSF69786">
    <property type="entry name" value="YggU-like"/>
    <property type="match status" value="1"/>
</dbReference>
<dbReference type="NCBIfam" id="NF002348">
    <property type="entry name" value="PRK01310.1"/>
    <property type="match status" value="1"/>
</dbReference>
<dbReference type="GO" id="GO:0005737">
    <property type="term" value="C:cytoplasm"/>
    <property type="evidence" value="ECO:0007669"/>
    <property type="project" value="TreeGrafter"/>
</dbReference>
<evidence type="ECO:0000256" key="1">
    <source>
        <dbReference type="ARBA" id="ARBA00010364"/>
    </source>
</evidence>
<dbReference type="Gene3D" id="3.30.1200.10">
    <property type="entry name" value="YggU-like"/>
    <property type="match status" value="1"/>
</dbReference>
<evidence type="ECO:0000313" key="3">
    <source>
        <dbReference type="EMBL" id="TDH37738.1"/>
    </source>
</evidence>
<dbReference type="Proteomes" id="UP000295131">
    <property type="component" value="Unassembled WGS sequence"/>
</dbReference>
<comment type="caution">
    <text evidence="3">The sequence shown here is derived from an EMBL/GenBank/DDBJ whole genome shotgun (WGS) entry which is preliminary data.</text>
</comment>
<dbReference type="InterPro" id="IPR003746">
    <property type="entry name" value="DUF167"/>
</dbReference>